<dbReference type="GO" id="GO:0016491">
    <property type="term" value="F:oxidoreductase activity"/>
    <property type="evidence" value="ECO:0007669"/>
    <property type="project" value="InterPro"/>
</dbReference>
<dbReference type="Gene3D" id="2.60.40.420">
    <property type="entry name" value="Cupredoxins - blue copper proteins"/>
    <property type="match status" value="1"/>
</dbReference>
<dbReference type="InterPro" id="IPR014222">
    <property type="entry name" value="Cyt_c_oxidase_su2"/>
</dbReference>
<keyword evidence="10" id="KW-0249">Electron transport</keyword>
<evidence type="ECO:0000256" key="19">
    <source>
        <dbReference type="SAM" id="Phobius"/>
    </source>
</evidence>
<accession>A0A8J3AAI6</accession>
<evidence type="ECO:0000259" key="20">
    <source>
        <dbReference type="PROSITE" id="PS50857"/>
    </source>
</evidence>
<feature type="domain" description="Cytochrome c" evidence="21">
    <location>
        <begin position="256"/>
        <end position="347"/>
    </location>
</feature>
<dbReference type="CDD" id="cd04213">
    <property type="entry name" value="CuRO_CcO_Caa3_II"/>
    <property type="match status" value="1"/>
</dbReference>
<name>A0A8J3AAI6_9ACTN</name>
<proteinExistence type="inferred from homology"/>
<dbReference type="Gene3D" id="1.10.287.90">
    <property type="match status" value="1"/>
</dbReference>
<keyword evidence="23" id="KW-1185">Reference proteome</keyword>
<evidence type="ECO:0000256" key="6">
    <source>
        <dbReference type="ARBA" id="ARBA00022660"/>
    </source>
</evidence>
<dbReference type="InterPro" id="IPR045187">
    <property type="entry name" value="CcO_II"/>
</dbReference>
<evidence type="ECO:0000256" key="13">
    <source>
        <dbReference type="ARBA" id="ARBA00023008"/>
    </source>
</evidence>
<keyword evidence="8 18" id="KW-0479">Metal-binding</keyword>
<evidence type="ECO:0000313" key="23">
    <source>
        <dbReference type="Proteomes" id="UP000650511"/>
    </source>
</evidence>
<comment type="subcellular location">
    <subcellularLocation>
        <location evidence="1">Membrane</location>
        <topology evidence="1">Multi-pass membrane protein</topology>
    </subcellularLocation>
</comment>
<comment type="similarity">
    <text evidence="2">Belongs to the cytochrome c oxidase subunit 2 family.</text>
</comment>
<dbReference type="GO" id="GO:0004129">
    <property type="term" value="F:cytochrome-c oxidase activity"/>
    <property type="evidence" value="ECO:0007669"/>
    <property type="project" value="UniProtKB-EC"/>
</dbReference>
<evidence type="ECO:0000256" key="11">
    <source>
        <dbReference type="ARBA" id="ARBA00022989"/>
    </source>
</evidence>
<dbReference type="InterPro" id="IPR009056">
    <property type="entry name" value="Cyt_c-like_dom"/>
</dbReference>
<dbReference type="Pfam" id="PF00034">
    <property type="entry name" value="Cytochrom_C"/>
    <property type="match status" value="1"/>
</dbReference>
<dbReference type="PANTHER" id="PTHR22888">
    <property type="entry name" value="CYTOCHROME C OXIDASE, SUBUNIT II"/>
    <property type="match status" value="1"/>
</dbReference>
<keyword evidence="9" id="KW-1278">Translocase</keyword>
<evidence type="ECO:0000256" key="17">
    <source>
        <dbReference type="ARBA" id="ARBA00047816"/>
    </source>
</evidence>
<protein>
    <recommendedName>
        <fullName evidence="3">cytochrome-c oxidase</fullName>
        <ecNumber evidence="3">7.1.1.9</ecNumber>
    </recommendedName>
    <alternativeName>
        <fullName evidence="16">Cytochrome aa3 subunit 2</fullName>
    </alternativeName>
</protein>
<evidence type="ECO:0000256" key="3">
    <source>
        <dbReference type="ARBA" id="ARBA00012949"/>
    </source>
</evidence>
<dbReference type="PROSITE" id="PS51257">
    <property type="entry name" value="PROKAR_LIPOPROTEIN"/>
    <property type="match status" value="1"/>
</dbReference>
<evidence type="ECO:0000313" key="22">
    <source>
        <dbReference type="EMBL" id="GGI03031.1"/>
    </source>
</evidence>
<reference evidence="22" key="1">
    <citation type="journal article" date="2014" name="Int. J. Syst. Evol. Microbiol.">
        <title>Complete genome sequence of Corynebacterium casei LMG S-19264T (=DSM 44701T), isolated from a smear-ripened cheese.</title>
        <authorList>
            <consortium name="US DOE Joint Genome Institute (JGI-PGF)"/>
            <person name="Walter F."/>
            <person name="Albersmeier A."/>
            <person name="Kalinowski J."/>
            <person name="Ruckert C."/>
        </authorList>
    </citation>
    <scope>NUCLEOTIDE SEQUENCE</scope>
    <source>
        <strain evidence="22">CGMCC 1.14988</strain>
    </source>
</reference>
<keyword evidence="13" id="KW-0186">Copper</keyword>
<dbReference type="EMBL" id="BMHA01000001">
    <property type="protein sequence ID" value="GGI03031.1"/>
    <property type="molecule type" value="Genomic_DNA"/>
</dbReference>
<evidence type="ECO:0000259" key="21">
    <source>
        <dbReference type="PROSITE" id="PS51007"/>
    </source>
</evidence>
<evidence type="ECO:0000256" key="10">
    <source>
        <dbReference type="ARBA" id="ARBA00022982"/>
    </source>
</evidence>
<keyword evidence="11 19" id="KW-1133">Transmembrane helix</keyword>
<dbReference type="GO" id="GO:0005507">
    <property type="term" value="F:copper ion binding"/>
    <property type="evidence" value="ECO:0007669"/>
    <property type="project" value="InterPro"/>
</dbReference>
<feature type="domain" description="Cytochrome oxidase subunit II copper A binding" evidence="20">
    <location>
        <begin position="133"/>
        <end position="245"/>
    </location>
</feature>
<dbReference type="GO" id="GO:0020037">
    <property type="term" value="F:heme binding"/>
    <property type="evidence" value="ECO:0007669"/>
    <property type="project" value="InterPro"/>
</dbReference>
<feature type="transmembrane region" description="Helical" evidence="19">
    <location>
        <begin position="87"/>
        <end position="110"/>
    </location>
</feature>
<keyword evidence="4" id="KW-0813">Transport</keyword>
<evidence type="ECO:0000256" key="18">
    <source>
        <dbReference type="PROSITE-ProRule" id="PRU00433"/>
    </source>
</evidence>
<dbReference type="InterPro" id="IPR001505">
    <property type="entry name" value="Copper_CuA"/>
</dbReference>
<dbReference type="InterPro" id="IPR036257">
    <property type="entry name" value="Cyt_c_oxidase_su2_TM_sf"/>
</dbReference>
<dbReference type="PROSITE" id="PS00078">
    <property type="entry name" value="COX2"/>
    <property type="match status" value="1"/>
</dbReference>
<dbReference type="InterPro" id="IPR008972">
    <property type="entry name" value="Cupredoxin"/>
</dbReference>
<evidence type="ECO:0000256" key="16">
    <source>
        <dbReference type="ARBA" id="ARBA00031399"/>
    </source>
</evidence>
<dbReference type="PANTHER" id="PTHR22888:SF9">
    <property type="entry name" value="CYTOCHROME C OXIDASE SUBUNIT 2"/>
    <property type="match status" value="1"/>
</dbReference>
<evidence type="ECO:0000256" key="1">
    <source>
        <dbReference type="ARBA" id="ARBA00004141"/>
    </source>
</evidence>
<keyword evidence="14 19" id="KW-0472">Membrane</keyword>
<evidence type="ECO:0000256" key="12">
    <source>
        <dbReference type="ARBA" id="ARBA00023004"/>
    </source>
</evidence>
<dbReference type="GO" id="GO:0016020">
    <property type="term" value="C:membrane"/>
    <property type="evidence" value="ECO:0007669"/>
    <property type="project" value="UniProtKB-SubCell"/>
</dbReference>
<dbReference type="RefSeq" id="WP_130648277.1">
    <property type="nucleotide sequence ID" value="NZ_BMHA01000001.1"/>
</dbReference>
<dbReference type="AlphaFoldDB" id="A0A8J3AAI6"/>
<dbReference type="InterPro" id="IPR002429">
    <property type="entry name" value="CcO_II-like_C"/>
</dbReference>
<evidence type="ECO:0000256" key="5">
    <source>
        <dbReference type="ARBA" id="ARBA00022617"/>
    </source>
</evidence>
<reference evidence="22" key="2">
    <citation type="submission" date="2020-09" db="EMBL/GenBank/DDBJ databases">
        <authorList>
            <person name="Sun Q."/>
            <person name="Zhou Y."/>
        </authorList>
    </citation>
    <scope>NUCLEOTIDE SEQUENCE</scope>
    <source>
        <strain evidence="22">CGMCC 1.14988</strain>
    </source>
</reference>
<comment type="catalytic activity">
    <reaction evidence="17">
        <text>4 Fe(II)-[cytochrome c] + O2 + 8 H(+)(in) = 4 Fe(III)-[cytochrome c] + 2 H2O + 4 H(+)(out)</text>
        <dbReference type="Rhea" id="RHEA:11436"/>
        <dbReference type="Rhea" id="RHEA-COMP:10350"/>
        <dbReference type="Rhea" id="RHEA-COMP:14399"/>
        <dbReference type="ChEBI" id="CHEBI:15377"/>
        <dbReference type="ChEBI" id="CHEBI:15378"/>
        <dbReference type="ChEBI" id="CHEBI:15379"/>
        <dbReference type="ChEBI" id="CHEBI:29033"/>
        <dbReference type="ChEBI" id="CHEBI:29034"/>
        <dbReference type="EC" id="7.1.1.9"/>
    </reaction>
</comment>
<dbReference type="InterPro" id="IPR036909">
    <property type="entry name" value="Cyt_c-like_dom_sf"/>
</dbReference>
<keyword evidence="6" id="KW-0679">Respiratory chain</keyword>
<dbReference type="PROSITE" id="PS51007">
    <property type="entry name" value="CYTC"/>
    <property type="match status" value="1"/>
</dbReference>
<comment type="function">
    <text evidence="15">Subunits I and II form the functional core of the enzyme complex. Electrons originating in cytochrome c are transferred via heme a and Cu(A) to the binuclear center formed by heme a3 and Cu(B).</text>
</comment>
<dbReference type="SUPFAM" id="SSF49503">
    <property type="entry name" value="Cupredoxins"/>
    <property type="match status" value="1"/>
</dbReference>
<keyword evidence="7 19" id="KW-0812">Transmembrane</keyword>
<dbReference type="Pfam" id="PF00116">
    <property type="entry name" value="COX2"/>
    <property type="match status" value="1"/>
</dbReference>
<dbReference type="EC" id="7.1.1.9" evidence="3"/>
<evidence type="ECO:0000256" key="2">
    <source>
        <dbReference type="ARBA" id="ARBA00007866"/>
    </source>
</evidence>
<dbReference type="Proteomes" id="UP000650511">
    <property type="component" value="Unassembled WGS sequence"/>
</dbReference>
<evidence type="ECO:0000256" key="8">
    <source>
        <dbReference type="ARBA" id="ARBA00022723"/>
    </source>
</evidence>
<sequence>MSTRGPRLAPLAVLAAALAGCAGPEALLDARGPSAANTATLWWIMFAMGAAVYVVVMVLIGLAFWRGRRRDIDDPALKVRDEDTSPAVRRLVIFGGIVGPALVLLVLNLVSVPMGQAVGDRGASAEGVEGYAEEDVVVNVTAEVFWWRVEYPGRDVITANEIHIPVGEEVRIRLTSEDVIHSFWVPKLAGKIDATPGHTTELVLEADEPGRYRGRCTEYCGIAHAQMIIHVVAQERDEFDTWVEQQQQPQPQPATERIEEGRQVFFGSSCVYCHTVDGHGPPNQIGPDLTHLASRETIGAGIMPNTRGNLAGWIVDPQAQKPGNLMPGTQIAGDELDALLDYLESLE</sequence>
<dbReference type="PRINTS" id="PR01166">
    <property type="entry name" value="CYCOXIDASEII"/>
</dbReference>
<dbReference type="OrthoDB" id="9781261at2"/>
<organism evidence="22 23">
    <name type="scientific">Egicoccus halophilus</name>
    <dbReference type="NCBI Taxonomy" id="1670830"/>
    <lineage>
        <taxon>Bacteria</taxon>
        <taxon>Bacillati</taxon>
        <taxon>Actinomycetota</taxon>
        <taxon>Nitriliruptoria</taxon>
        <taxon>Egicoccales</taxon>
        <taxon>Egicoccaceae</taxon>
        <taxon>Egicoccus</taxon>
    </lineage>
</organism>
<evidence type="ECO:0000256" key="14">
    <source>
        <dbReference type="ARBA" id="ARBA00023136"/>
    </source>
</evidence>
<comment type="caution">
    <text evidence="22">The sequence shown here is derived from an EMBL/GenBank/DDBJ whole genome shotgun (WGS) entry which is preliminary data.</text>
</comment>
<evidence type="ECO:0000256" key="7">
    <source>
        <dbReference type="ARBA" id="ARBA00022692"/>
    </source>
</evidence>
<dbReference type="SUPFAM" id="SSF46626">
    <property type="entry name" value="Cytochrome c"/>
    <property type="match status" value="1"/>
</dbReference>
<dbReference type="GO" id="GO:0042773">
    <property type="term" value="P:ATP synthesis coupled electron transport"/>
    <property type="evidence" value="ECO:0007669"/>
    <property type="project" value="TreeGrafter"/>
</dbReference>
<dbReference type="InterPro" id="IPR034236">
    <property type="entry name" value="CuRO_CcO_Caa3_II"/>
</dbReference>
<keyword evidence="12 18" id="KW-0408">Iron</keyword>
<evidence type="ECO:0000256" key="9">
    <source>
        <dbReference type="ARBA" id="ARBA00022967"/>
    </source>
</evidence>
<evidence type="ECO:0000256" key="15">
    <source>
        <dbReference type="ARBA" id="ARBA00024688"/>
    </source>
</evidence>
<dbReference type="NCBIfam" id="TIGR02866">
    <property type="entry name" value="CoxB"/>
    <property type="match status" value="1"/>
</dbReference>
<dbReference type="PROSITE" id="PS50857">
    <property type="entry name" value="COX2_CUA"/>
    <property type="match status" value="1"/>
</dbReference>
<evidence type="ECO:0000256" key="4">
    <source>
        <dbReference type="ARBA" id="ARBA00022448"/>
    </source>
</evidence>
<keyword evidence="5 18" id="KW-0349">Heme</keyword>
<feature type="transmembrane region" description="Helical" evidence="19">
    <location>
        <begin position="40"/>
        <end position="66"/>
    </location>
</feature>
<gene>
    <name evidence="22" type="ORF">GCM10011354_02380</name>
</gene>